<dbReference type="Pfam" id="PF03619">
    <property type="entry name" value="Solute_trans_a"/>
    <property type="match status" value="1"/>
</dbReference>
<reference evidence="7 8" key="1">
    <citation type="journal article" date="2024" name="Microbiol. Resour. Announc.">
        <title>Genome annotations for the ascomycete fungi Trichoderma harzianum, Trichoderma aggressivum, and Purpureocillium lilacinum.</title>
        <authorList>
            <person name="Beijen E.P.W."/>
            <person name="Ohm R.A."/>
        </authorList>
    </citation>
    <scope>NUCLEOTIDE SEQUENCE [LARGE SCALE GENOMIC DNA]</scope>
    <source>
        <strain evidence="7 8">CBS 150709</strain>
    </source>
</reference>
<feature type="region of interest" description="Disordered" evidence="5">
    <location>
        <begin position="176"/>
        <end position="201"/>
    </location>
</feature>
<comment type="caution">
    <text evidence="7">The sequence shown here is derived from an EMBL/GenBank/DDBJ whole genome shotgun (WGS) entry which is preliminary data.</text>
</comment>
<dbReference type="PANTHER" id="PTHR23423">
    <property type="entry name" value="ORGANIC SOLUTE TRANSPORTER-RELATED"/>
    <property type="match status" value="1"/>
</dbReference>
<feature type="transmembrane region" description="Helical" evidence="6">
    <location>
        <begin position="209"/>
        <end position="235"/>
    </location>
</feature>
<feature type="compositionally biased region" description="Polar residues" evidence="5">
    <location>
        <begin position="631"/>
        <end position="649"/>
    </location>
</feature>
<evidence type="ECO:0000313" key="8">
    <source>
        <dbReference type="Proteomes" id="UP001287286"/>
    </source>
</evidence>
<keyword evidence="8" id="KW-1185">Reference proteome</keyword>
<feature type="compositionally biased region" description="Basic residues" evidence="5">
    <location>
        <begin position="673"/>
        <end position="683"/>
    </location>
</feature>
<feature type="region of interest" description="Disordered" evidence="5">
    <location>
        <begin position="568"/>
        <end position="587"/>
    </location>
</feature>
<feature type="region of interest" description="Disordered" evidence="5">
    <location>
        <begin position="631"/>
        <end position="736"/>
    </location>
</feature>
<gene>
    <name evidence="7" type="ORF">Purlil1_6103</name>
</gene>
<evidence type="ECO:0000256" key="6">
    <source>
        <dbReference type="SAM" id="Phobius"/>
    </source>
</evidence>
<feature type="compositionally biased region" description="Polar residues" evidence="5">
    <location>
        <begin position="568"/>
        <end position="586"/>
    </location>
</feature>
<dbReference type="InterPro" id="IPR005178">
    <property type="entry name" value="Ostalpha/TMEM184C"/>
</dbReference>
<name>A0ABR0BZK8_PURLI</name>
<feature type="transmembrane region" description="Helical" evidence="6">
    <location>
        <begin position="247"/>
        <end position="275"/>
    </location>
</feature>
<dbReference type="Proteomes" id="UP001287286">
    <property type="component" value="Unassembled WGS sequence"/>
</dbReference>
<feature type="transmembrane region" description="Helical" evidence="6">
    <location>
        <begin position="377"/>
        <end position="399"/>
    </location>
</feature>
<accession>A0ABR0BZK8</accession>
<keyword evidence="3 6" id="KW-1133">Transmembrane helix</keyword>
<keyword evidence="2 6" id="KW-0812">Transmembrane</keyword>
<evidence type="ECO:0008006" key="9">
    <source>
        <dbReference type="Google" id="ProtNLM"/>
    </source>
</evidence>
<organism evidence="7 8">
    <name type="scientific">Purpureocillium lilacinum</name>
    <name type="common">Paecilomyces lilacinus</name>
    <dbReference type="NCBI Taxonomy" id="33203"/>
    <lineage>
        <taxon>Eukaryota</taxon>
        <taxon>Fungi</taxon>
        <taxon>Dikarya</taxon>
        <taxon>Ascomycota</taxon>
        <taxon>Pezizomycotina</taxon>
        <taxon>Sordariomycetes</taxon>
        <taxon>Hypocreomycetidae</taxon>
        <taxon>Hypocreales</taxon>
        <taxon>Ophiocordycipitaceae</taxon>
        <taxon>Purpureocillium</taxon>
    </lineage>
</organism>
<protein>
    <recommendedName>
        <fullName evidence="9">DUF300 domain protein</fullName>
    </recommendedName>
</protein>
<dbReference type="SMART" id="SM01417">
    <property type="entry name" value="Solute_trans_a"/>
    <property type="match status" value="1"/>
</dbReference>
<evidence type="ECO:0000256" key="4">
    <source>
        <dbReference type="ARBA" id="ARBA00023136"/>
    </source>
</evidence>
<feature type="transmembrane region" description="Helical" evidence="6">
    <location>
        <begin position="281"/>
        <end position="299"/>
    </location>
</feature>
<sequence length="1040" mass="113059">MASRKSWREIRGVGQEHLGLSTERDGCGGSDVVYDSRFPVKAQARWKLQRSLELALISRPRQPLGAVETARASIAESCFGDMAARARSVGGSLIFPGSSTAPGPANYWALDLRTATAPTVNHWQLELPRRPVTTRQGLASWVLHADAQSVVTHATRLLNRSGVTILAQTKPACRDISTPRAESRSDHRPCANPATATSNMSDGGTGKKFAYGTTVVAGVASLSATLLSMVSIWLQAKNYRKPLLQRYVIRILLMVPIYSIASWTSMVSLTTAAFLDPIRDIYEAFTIYTFFQLLINYLGGERALIIMTHGRAPVQHLWPLNHVLRKVDISDPHTFLSIKRGILQYAWLKPILALAAIVMKATGTYQEGYIGATSGYFWSGIIYNISVTVSLYSLGLFWVCMHRDLQPFRPVPKFLCIKLIIFASYWQGFFLSILVWLGAIPDDVEGYTRDNLAAAIQDALICIEMPIFAVAHWYAFSWHDFANNDILSARMPLSFALKDAFGPKDLIEDSKETFRGNNYGYRAFDSGDKVMAHEDSKSRLARLQAGMRYERGGKGKYWIPKPGEINSTSPLLASNGNGGPSSSRADQINEHTHGTFEEPELDGDDERLFESARQLEYGDWNYPVITASEPLSSRYSPPWATPTSRSPATAVSARLPRARESTSRPTPQTVVPVKKKKKAKKVVTHPEPDPADLGLGKGPPAPATVEQTYQAGPAAEAGSHAVTDTPNEAEDEDQRYQVPDTDEFRNVWGSDSRASILSRSHLLPYTESNRSSNTQASTLPVVIALIGPATMAYKGLATSEWPATPSRFFFLYDNPQTDVPFSYHASPIAVASSLATCVVTCASPCPDGAIPTQTITHISGSSWAGEHTIDGAATSWGCDLGSGSDDVMTDQYGVCFHTTAKKGDKISGGGTSTPVNSCFVQQRSAVVLITTQQDKWYSIEPPYQKPVDPKDLWSTQQSEAKSICAAVTTSSASRTTEPSAGRTLSPLSLTTAISGQISQPTETGSTATSTPAAPSNDSAYLSLSRTLLLASALLGAIMSL</sequence>
<evidence type="ECO:0000256" key="2">
    <source>
        <dbReference type="ARBA" id="ARBA00022692"/>
    </source>
</evidence>
<evidence type="ECO:0000256" key="1">
    <source>
        <dbReference type="ARBA" id="ARBA00004141"/>
    </source>
</evidence>
<dbReference type="EMBL" id="JAWRVI010000019">
    <property type="protein sequence ID" value="KAK4089534.1"/>
    <property type="molecule type" value="Genomic_DNA"/>
</dbReference>
<comment type="subcellular location">
    <subcellularLocation>
        <location evidence="1">Membrane</location>
        <topology evidence="1">Multi-pass membrane protein</topology>
    </subcellularLocation>
</comment>
<feature type="transmembrane region" description="Helical" evidence="6">
    <location>
        <begin position="346"/>
        <end position="365"/>
    </location>
</feature>
<proteinExistence type="predicted"/>
<feature type="transmembrane region" description="Helical" evidence="6">
    <location>
        <begin position="419"/>
        <end position="439"/>
    </location>
</feature>
<evidence type="ECO:0000256" key="5">
    <source>
        <dbReference type="SAM" id="MobiDB-lite"/>
    </source>
</evidence>
<evidence type="ECO:0000256" key="3">
    <source>
        <dbReference type="ARBA" id="ARBA00022989"/>
    </source>
</evidence>
<evidence type="ECO:0000313" key="7">
    <source>
        <dbReference type="EMBL" id="KAK4089534.1"/>
    </source>
</evidence>
<keyword evidence="4 6" id="KW-0472">Membrane</keyword>